<gene>
    <name evidence="5" type="ORF">HMPREF0063_12272</name>
</gene>
<dbReference type="STRING" id="585531.HMPREF0063_12272"/>
<evidence type="ECO:0000256" key="1">
    <source>
        <dbReference type="ARBA" id="ARBA00022729"/>
    </source>
</evidence>
<dbReference type="AlphaFoldDB" id="E2SCW0"/>
<dbReference type="InterPro" id="IPR029052">
    <property type="entry name" value="Metallo-depent_PP-like"/>
</dbReference>
<dbReference type="Gene3D" id="2.60.40.380">
    <property type="entry name" value="Purple acid phosphatase-like, N-terminal"/>
    <property type="match status" value="1"/>
</dbReference>
<keyword evidence="6" id="KW-1185">Reference proteome</keyword>
<dbReference type="SUPFAM" id="SSF56300">
    <property type="entry name" value="Metallo-dependent phosphatases"/>
    <property type="match status" value="1"/>
</dbReference>
<dbReference type="Proteomes" id="UP000003111">
    <property type="component" value="Unassembled WGS sequence"/>
</dbReference>
<evidence type="ECO:0000259" key="4">
    <source>
        <dbReference type="Pfam" id="PF16656"/>
    </source>
</evidence>
<reference evidence="5" key="1">
    <citation type="submission" date="2010-08" db="EMBL/GenBank/DDBJ databases">
        <authorList>
            <person name="Muzny D."/>
            <person name="Qin X."/>
            <person name="Buhay C."/>
            <person name="Dugan-Rocha S."/>
            <person name="Ding Y."/>
            <person name="Chen G."/>
            <person name="Hawes A."/>
            <person name="Holder M."/>
            <person name="Jhangiani S."/>
            <person name="Johnson A."/>
            <person name="Khan Z."/>
            <person name="Li Z."/>
            <person name="Liu W."/>
            <person name="Liu X."/>
            <person name="Perez L."/>
            <person name="Shen H."/>
            <person name="Wang Q."/>
            <person name="Watt J."/>
            <person name="Xi L."/>
            <person name="Xin Y."/>
            <person name="Zhou J."/>
            <person name="Deng J."/>
            <person name="Jiang H."/>
            <person name="Liu Y."/>
            <person name="Qu J."/>
            <person name="Song X.-Z."/>
            <person name="Zhang L."/>
            <person name="Villasana D."/>
            <person name="Johnson A."/>
            <person name="Liu J."/>
            <person name="Liyanage D."/>
            <person name="Lorensuhewa L."/>
            <person name="Robinson T."/>
            <person name="Song A."/>
            <person name="Song B.-B."/>
            <person name="Dinh H."/>
            <person name="Thornton R."/>
            <person name="Coyle M."/>
            <person name="Francisco L."/>
            <person name="Jackson L."/>
            <person name="Javaid M."/>
            <person name="Korchina V."/>
            <person name="Kovar C."/>
            <person name="Mata R."/>
            <person name="Mathew T."/>
            <person name="Ngo R."/>
            <person name="Nguyen L."/>
            <person name="Nguyen N."/>
            <person name="Okwuonu G."/>
            <person name="Ongeri F."/>
            <person name="Pham C."/>
            <person name="Simmons D."/>
            <person name="Wilczek-Boney K."/>
            <person name="Hale W."/>
            <person name="Jakkamsetti A."/>
            <person name="Pham P."/>
            <person name="Ruth R."/>
            <person name="San Lucas F."/>
            <person name="Warren J."/>
            <person name="Zhang J."/>
            <person name="Zhao Z."/>
            <person name="Zhou C."/>
            <person name="Zhu D."/>
            <person name="Lee S."/>
            <person name="Bess C."/>
            <person name="Blankenburg K."/>
            <person name="Forbes L."/>
            <person name="Fu Q."/>
            <person name="Gubbala S."/>
            <person name="Hirani K."/>
            <person name="Jayaseelan J.C."/>
            <person name="Lara F."/>
            <person name="Munidasa M."/>
            <person name="Palculict T."/>
            <person name="Patil S."/>
            <person name="Pu L.-L."/>
            <person name="Saada N."/>
            <person name="Tang L."/>
            <person name="Weissenberger G."/>
            <person name="Zhu Y."/>
            <person name="Hemphill L."/>
            <person name="Shang Y."/>
            <person name="Youmans B."/>
            <person name="Ayvaz T."/>
            <person name="Ross M."/>
            <person name="Santibanez J."/>
            <person name="Aqrawi P."/>
            <person name="Gross S."/>
            <person name="Joshi V."/>
            <person name="Fowler G."/>
            <person name="Nazareth L."/>
            <person name="Reid J."/>
            <person name="Worley K."/>
            <person name="Petrosino J."/>
            <person name="Highlander S."/>
            <person name="Gibbs R."/>
        </authorList>
    </citation>
    <scope>NUCLEOTIDE SEQUENCE [LARGE SCALE GENOMIC DNA]</scope>
    <source>
        <strain evidence="5">DSM 15272</strain>
    </source>
</reference>
<organism evidence="5 6">
    <name type="scientific">Aeromicrobium marinum DSM 15272</name>
    <dbReference type="NCBI Taxonomy" id="585531"/>
    <lineage>
        <taxon>Bacteria</taxon>
        <taxon>Bacillati</taxon>
        <taxon>Actinomycetota</taxon>
        <taxon>Actinomycetes</taxon>
        <taxon>Propionibacteriales</taxon>
        <taxon>Nocardioidaceae</taxon>
        <taxon>Aeromicrobium</taxon>
    </lineage>
</organism>
<feature type="signal peptide" evidence="2">
    <location>
        <begin position="1"/>
        <end position="24"/>
    </location>
</feature>
<evidence type="ECO:0000313" key="5">
    <source>
        <dbReference type="EMBL" id="EFQ83063.1"/>
    </source>
</evidence>
<dbReference type="InterPro" id="IPR008963">
    <property type="entry name" value="Purple_acid_Pase-like_N"/>
</dbReference>
<evidence type="ECO:0000259" key="3">
    <source>
        <dbReference type="Pfam" id="PF00149"/>
    </source>
</evidence>
<dbReference type="InterPro" id="IPR015914">
    <property type="entry name" value="PAPs_N"/>
</dbReference>
<evidence type="ECO:0000256" key="2">
    <source>
        <dbReference type="SAM" id="SignalP"/>
    </source>
</evidence>
<dbReference type="Pfam" id="PF16656">
    <property type="entry name" value="Pur_ac_phosph_N"/>
    <property type="match status" value="1"/>
</dbReference>
<dbReference type="eggNOG" id="COG1409">
    <property type="taxonomic scope" value="Bacteria"/>
</dbReference>
<dbReference type="GO" id="GO:0003993">
    <property type="term" value="F:acid phosphatase activity"/>
    <property type="evidence" value="ECO:0007669"/>
    <property type="project" value="InterPro"/>
</dbReference>
<proteinExistence type="predicted"/>
<dbReference type="SUPFAM" id="SSF49363">
    <property type="entry name" value="Purple acid phosphatase, N-terminal domain"/>
    <property type="match status" value="1"/>
</dbReference>
<accession>E2SCW0</accession>
<dbReference type="PANTHER" id="PTHR45867:SF3">
    <property type="entry name" value="ACID PHOSPHATASE TYPE 7"/>
    <property type="match status" value="1"/>
</dbReference>
<evidence type="ECO:0000313" key="6">
    <source>
        <dbReference type="Proteomes" id="UP000003111"/>
    </source>
</evidence>
<dbReference type="RefSeq" id="WP_007077364.1">
    <property type="nucleotide sequence ID" value="NZ_CM001024.1"/>
</dbReference>
<comment type="caution">
    <text evidence="5">The sequence shown here is derived from an EMBL/GenBank/DDBJ whole genome shotgun (WGS) entry which is preliminary data.</text>
</comment>
<dbReference type="EMBL" id="ACLF03000006">
    <property type="protein sequence ID" value="EFQ83063.1"/>
    <property type="molecule type" value="Genomic_DNA"/>
</dbReference>
<sequence>MRTLRHLTVLTVLVGAGLVGVAVAVDTTPSASAAVAPGTAPDRVVLNPGASPDSRSVTWRTAEPVTEGAVEIGTPGGPTRRVAAMRSQVVRPGRDAPAARHHTAVVDDLAAGQTYRYRVGGDGVWSPWFEFTTVTADDPWTFLYFGDAQEGLGEAWPAAAEAAFDAHPQARAQVHAGDLVNLADDDGQWGAWFAGLGPHAASSTLLSAPGNHELWGDPGMTAYLGHFGLPDNGPVGQSEGAWFADLGGVRFVSLDANSNLDGRDVTQTAWLRRTLAENPMPWTVVTFHQPMFAARADRNNAALRESWLPILEQYDVDLVLQGHDHAYARGRLDTDAATDRGPVFVVSHAGAKFYDLDTADRNNWTRNGAIREVAHDQVATWQSIRVEADRLMYRSYVAGLGPDRARTDLAVGDLADAFTVTRLPDGSTRVTDDPR</sequence>
<dbReference type="Gene3D" id="3.60.21.10">
    <property type="match status" value="1"/>
</dbReference>
<dbReference type="PANTHER" id="PTHR45867">
    <property type="entry name" value="PURPLE ACID PHOSPHATASE"/>
    <property type="match status" value="1"/>
</dbReference>
<keyword evidence="1 2" id="KW-0732">Signal</keyword>
<feature type="domain" description="Calcineurin-like phosphoesterase" evidence="3">
    <location>
        <begin position="159"/>
        <end position="327"/>
    </location>
</feature>
<dbReference type="HOGENOM" id="CLU_035600_0_0_11"/>
<dbReference type="Pfam" id="PF00149">
    <property type="entry name" value="Metallophos"/>
    <property type="match status" value="1"/>
</dbReference>
<dbReference type="InterPro" id="IPR004843">
    <property type="entry name" value="Calcineurin-like_PHP"/>
</dbReference>
<dbReference type="GO" id="GO:0046872">
    <property type="term" value="F:metal ion binding"/>
    <property type="evidence" value="ECO:0007669"/>
    <property type="project" value="InterPro"/>
</dbReference>
<feature type="chain" id="PRO_5039205985" evidence="2">
    <location>
        <begin position="25"/>
        <end position="435"/>
    </location>
</feature>
<protein>
    <submittedName>
        <fullName evidence="5">Ser/Thr phosphatase family protein</fullName>
    </submittedName>
</protein>
<feature type="domain" description="Purple acid phosphatase N-terminal" evidence="4">
    <location>
        <begin position="41"/>
        <end position="133"/>
    </location>
</feature>
<name>E2SCW0_9ACTN</name>